<dbReference type="InterPro" id="IPR026838">
    <property type="entry name" value="YheC/D"/>
</dbReference>
<dbReference type="Pfam" id="PF14398">
    <property type="entry name" value="ATPgrasp_YheCD"/>
    <property type="match status" value="1"/>
</dbReference>
<keyword evidence="2" id="KW-1185">Reference proteome</keyword>
<protein>
    <recommendedName>
        <fullName evidence="3">ATP-grasp domain-containing protein</fullName>
    </recommendedName>
</protein>
<dbReference type="Proteomes" id="UP000679992">
    <property type="component" value="Unassembled WGS sequence"/>
</dbReference>
<gene>
    <name evidence="1" type="ORF">J42TS3_41140</name>
</gene>
<proteinExistence type="predicted"/>
<comment type="caution">
    <text evidence="1">The sequence shown here is derived from an EMBL/GenBank/DDBJ whole genome shotgun (WGS) entry which is preliminary data.</text>
</comment>
<accession>A0ABQ4MGG8</accession>
<evidence type="ECO:0000313" key="1">
    <source>
        <dbReference type="EMBL" id="GIP55079.1"/>
    </source>
</evidence>
<organism evidence="1 2">
    <name type="scientific">Paenibacillus vini</name>
    <dbReference type="NCBI Taxonomy" id="1476024"/>
    <lineage>
        <taxon>Bacteria</taxon>
        <taxon>Bacillati</taxon>
        <taxon>Bacillota</taxon>
        <taxon>Bacilli</taxon>
        <taxon>Bacillales</taxon>
        <taxon>Paenibacillaceae</taxon>
        <taxon>Paenibacillus</taxon>
    </lineage>
</organism>
<evidence type="ECO:0000313" key="2">
    <source>
        <dbReference type="Proteomes" id="UP000679992"/>
    </source>
</evidence>
<name>A0ABQ4MGG8_9BACL</name>
<dbReference type="SUPFAM" id="SSF56059">
    <property type="entry name" value="Glutathione synthetase ATP-binding domain-like"/>
    <property type="match status" value="1"/>
</dbReference>
<sequence length="367" mass="41313">MPPDYVGILLNAKAHQGAGKGRTGQEALPFYEEAAARYDLKPCYLRLDDIHPESDKSLVYLKENDRFRKALIETPPVIHNRAIYKAPSALGKIRGLQQQGITIYNHNNRYGKDEIHRLLAEHPRLSYHLPASLRATPGNIGLMMQRYSDLLLKPASASVGRGIMRLKLDNRGWCLLYKGRRTVDRWKALRLDKRTPLPIWVKRRITQIPYLIQERLPLAETDGRPLDVRVTVQRGLTGDWGVTGLYAKVSAPGRFLSNLAQGGSAFPADSLFRRIFPPSTAARVLADSQTVALAAAAYLSGRLPLLADLGMDIGITNDGRIYIIECNGRDQRYGFRKAGMNEIWFDTYQQPMAFARYLLQHHSGPRG</sequence>
<dbReference type="RefSeq" id="WP_213656158.1">
    <property type="nucleotide sequence ID" value="NZ_BOSL01000015.1"/>
</dbReference>
<dbReference type="Gene3D" id="3.30.470.20">
    <property type="entry name" value="ATP-grasp fold, B domain"/>
    <property type="match status" value="1"/>
</dbReference>
<evidence type="ECO:0008006" key="3">
    <source>
        <dbReference type="Google" id="ProtNLM"/>
    </source>
</evidence>
<dbReference type="EMBL" id="BOSL01000015">
    <property type="protein sequence ID" value="GIP55079.1"/>
    <property type="molecule type" value="Genomic_DNA"/>
</dbReference>
<reference evidence="1 2" key="1">
    <citation type="submission" date="2021-03" db="EMBL/GenBank/DDBJ databases">
        <title>Antimicrobial resistance genes in bacteria isolated from Japanese honey, and their potential for conferring macrolide and lincosamide resistance in the American foulbrood pathogen Paenibacillus larvae.</title>
        <authorList>
            <person name="Okamoto M."/>
            <person name="Kumagai M."/>
            <person name="Kanamori H."/>
            <person name="Takamatsu D."/>
        </authorList>
    </citation>
    <scope>NUCLEOTIDE SEQUENCE [LARGE SCALE GENOMIC DNA]</scope>
    <source>
        <strain evidence="1 2">J42TS3</strain>
    </source>
</reference>